<accession>A0A562V3M3</accession>
<sequence>MSDGRTSRRDPAAVFLKWPCGSAPGVAGVDARCIAGEYMDVDRRFATHMPQVTGLSTIPTSSTGVRLRG</sequence>
<proteinExistence type="predicted"/>
<protein>
    <submittedName>
        <fullName evidence="1">Uncharacterized protein</fullName>
    </submittedName>
</protein>
<dbReference type="AlphaFoldDB" id="A0A562V3M3"/>
<gene>
    <name evidence="1" type="ORF">LX16_3234</name>
</gene>
<comment type="caution">
    <text evidence="1">The sequence shown here is derived from an EMBL/GenBank/DDBJ whole genome shotgun (WGS) entry which is preliminary data.</text>
</comment>
<evidence type="ECO:0000313" key="2">
    <source>
        <dbReference type="Proteomes" id="UP000321617"/>
    </source>
</evidence>
<keyword evidence="2" id="KW-1185">Reference proteome</keyword>
<dbReference type="EMBL" id="VLLL01000006">
    <property type="protein sequence ID" value="TWJ12476.1"/>
    <property type="molecule type" value="Genomic_DNA"/>
</dbReference>
<evidence type="ECO:0000313" key="1">
    <source>
        <dbReference type="EMBL" id="TWJ12476.1"/>
    </source>
</evidence>
<reference evidence="1 2" key="1">
    <citation type="journal article" date="2013" name="Stand. Genomic Sci.">
        <title>Genomic Encyclopedia of Type Strains, Phase I: The one thousand microbial genomes (KMG-I) project.</title>
        <authorList>
            <person name="Kyrpides N.C."/>
            <person name="Woyke T."/>
            <person name="Eisen J.A."/>
            <person name="Garrity G."/>
            <person name="Lilburn T.G."/>
            <person name="Beck B.J."/>
            <person name="Whitman W.B."/>
            <person name="Hugenholtz P."/>
            <person name="Klenk H.P."/>
        </authorList>
    </citation>
    <scope>NUCLEOTIDE SEQUENCE [LARGE SCALE GENOMIC DNA]</scope>
    <source>
        <strain evidence="1 2">DSM 45044</strain>
    </source>
</reference>
<dbReference type="Proteomes" id="UP000321617">
    <property type="component" value="Unassembled WGS sequence"/>
</dbReference>
<name>A0A562V3M3_9ACTN</name>
<organism evidence="1 2">
    <name type="scientific">Stackebrandtia albiflava</name>
    <dbReference type="NCBI Taxonomy" id="406432"/>
    <lineage>
        <taxon>Bacteria</taxon>
        <taxon>Bacillati</taxon>
        <taxon>Actinomycetota</taxon>
        <taxon>Actinomycetes</taxon>
        <taxon>Glycomycetales</taxon>
        <taxon>Glycomycetaceae</taxon>
        <taxon>Stackebrandtia</taxon>
    </lineage>
</organism>